<dbReference type="NCBIfam" id="TIGR01894">
    <property type="entry name" value="cas_TM1795_cmr1"/>
    <property type="match status" value="1"/>
</dbReference>
<reference evidence="3" key="1">
    <citation type="submission" date="2023-03" db="EMBL/GenBank/DDBJ databases">
        <authorList>
            <person name="Cremers G."/>
            <person name="Picone N."/>
        </authorList>
    </citation>
    <scope>NUCLEOTIDE SEQUENCE</scope>
    <source>
        <strain evidence="3">Sample_alias</strain>
    </source>
</reference>
<evidence type="ECO:0000313" key="3">
    <source>
        <dbReference type="EMBL" id="CAI9084827.1"/>
    </source>
</evidence>
<evidence type="ECO:0000259" key="2">
    <source>
        <dbReference type="Pfam" id="PF03787"/>
    </source>
</evidence>
<evidence type="ECO:0000256" key="1">
    <source>
        <dbReference type="ARBA" id="ARBA00023118"/>
    </source>
</evidence>
<dbReference type="RefSeq" id="WP_009060283.1">
    <property type="nucleotide sequence ID" value="NZ_JAHXRZ010000003.1"/>
</dbReference>
<sequence>MRKKAELSRKAEVRVPFIRGQLRWWLRLLGGFNCLSEDACKLESNIFGSAVSSSLASKPIIKALSVHRSKRKSKENLGAGKPKNRQAIEQDSKFKLQVRWKGAPSPFSSLNDALSNMHTLINIWIHLRALGAKSSKEFGAMTFTTVSSSLAIEEGSQFF</sequence>
<accession>A0ABN8XFZ0</accession>
<protein>
    <recommendedName>
        <fullName evidence="2">CRISPR type III-associated protein domain-containing protein</fullName>
    </recommendedName>
</protein>
<dbReference type="Pfam" id="PF03787">
    <property type="entry name" value="RAMPs"/>
    <property type="match status" value="1"/>
</dbReference>
<dbReference type="InterPro" id="IPR007522">
    <property type="entry name" value="CRISPR-assoc_prot_TM1795"/>
</dbReference>
<organism evidence="3 4">
    <name type="scientific">Candidatus Methylacidiphilum fumarolicum</name>
    <dbReference type="NCBI Taxonomy" id="591154"/>
    <lineage>
        <taxon>Bacteria</taxon>
        <taxon>Pseudomonadati</taxon>
        <taxon>Verrucomicrobiota</taxon>
        <taxon>Methylacidiphilae</taxon>
        <taxon>Methylacidiphilales</taxon>
        <taxon>Methylacidiphilaceae</taxon>
        <taxon>Methylacidiphilum (ex Ratnadevi et al. 2023)</taxon>
    </lineage>
</organism>
<dbReference type="Proteomes" id="UP001161497">
    <property type="component" value="Chromosome"/>
</dbReference>
<keyword evidence="4" id="KW-1185">Reference proteome</keyword>
<gene>
    <name evidence="3" type="ORF">MFUM_0435</name>
</gene>
<name>A0ABN8XFZ0_9BACT</name>
<feature type="domain" description="CRISPR type III-associated protein" evidence="2">
    <location>
        <begin position="18"/>
        <end position="141"/>
    </location>
</feature>
<keyword evidence="1" id="KW-0051">Antiviral defense</keyword>
<dbReference type="EMBL" id="OX458932">
    <property type="protein sequence ID" value="CAI9084827.1"/>
    <property type="molecule type" value="Genomic_DNA"/>
</dbReference>
<evidence type="ECO:0000313" key="4">
    <source>
        <dbReference type="Proteomes" id="UP001161497"/>
    </source>
</evidence>
<dbReference type="InterPro" id="IPR005537">
    <property type="entry name" value="RAMP_III_fam"/>
</dbReference>
<proteinExistence type="predicted"/>